<dbReference type="GO" id="GO:0097402">
    <property type="term" value="P:neuroblast migration"/>
    <property type="evidence" value="ECO:0007669"/>
    <property type="project" value="EnsemblMetazoa"/>
</dbReference>
<feature type="chain" id="PRO_5044707342" description="Protein CBR-MIG-21" evidence="4">
    <location>
        <begin position="17"/>
        <end position="297"/>
    </location>
</feature>
<dbReference type="GO" id="GO:0001764">
    <property type="term" value="P:neuron migration"/>
    <property type="evidence" value="ECO:0007669"/>
    <property type="project" value="EnsemblMetazoa"/>
</dbReference>
<feature type="transmembrane region" description="Helical" evidence="3">
    <location>
        <begin position="235"/>
        <end position="260"/>
    </location>
</feature>
<evidence type="ECO:0000313" key="8">
    <source>
        <dbReference type="Proteomes" id="UP000829354"/>
    </source>
</evidence>
<keyword evidence="2" id="KW-1015">Disulfide bond</keyword>
<dbReference type="Pfam" id="PF00090">
    <property type="entry name" value="TSP_1"/>
    <property type="match status" value="1"/>
</dbReference>
<dbReference type="Proteomes" id="UP000829354">
    <property type="component" value="Chromosome III"/>
</dbReference>
<organism evidence="5 7">
    <name type="scientific">Caenorhabditis briggsae</name>
    <dbReference type="NCBI Taxonomy" id="6238"/>
    <lineage>
        <taxon>Eukaryota</taxon>
        <taxon>Metazoa</taxon>
        <taxon>Ecdysozoa</taxon>
        <taxon>Nematoda</taxon>
        <taxon>Chromadorea</taxon>
        <taxon>Rhabditida</taxon>
        <taxon>Rhabditina</taxon>
        <taxon>Rhabditomorpha</taxon>
        <taxon>Rhabditoidea</taxon>
        <taxon>Rhabditidae</taxon>
        <taxon>Peloderinae</taxon>
        <taxon>Caenorhabditis</taxon>
    </lineage>
</organism>
<dbReference type="PROSITE" id="PS50092">
    <property type="entry name" value="TSP1"/>
    <property type="match status" value="2"/>
</dbReference>
<evidence type="ECO:0000313" key="6">
    <source>
        <dbReference type="EMBL" id="UMM22183.1"/>
    </source>
</evidence>
<evidence type="ECO:0000256" key="2">
    <source>
        <dbReference type="ARBA" id="ARBA00023157"/>
    </source>
</evidence>
<sequence>MRVYFLVFLLIPTSYAIGKCASDDGIFCECSTNLENGETKIWNCIRPGGWSTWSKWSKCREGTRKRRRICNNPLPIGTTCSGIRVEKQPCVVSPKIPEFLFGEWTSWNPWSRCDCDRSLRLRTRHCKGNSCEGCDKQYENCLPGECPDSKKWSQWTDWLDSGHEQIRYSAWCSSSNVANVDVGVRRETRESMKHVIWSEWRMHPGVAYRYRMLPNSTISIEHQLLSRSTSSCLPLYFAIPIFCFCIFIGFILQSIIMCVFSRCQRKFSRLTYSYDSNPRDYPSHLIRSPKDESFWSS</sequence>
<dbReference type="AlphaFoldDB" id="A0AAE9IPI2"/>
<gene>
    <name evidence="5" type="ORF">L3Y34_000668</name>
    <name evidence="6" type="ORF">L5515_003527</name>
</gene>
<keyword evidence="3" id="KW-0472">Membrane</keyword>
<keyword evidence="3" id="KW-1133">Transmembrane helix</keyword>
<protein>
    <recommendedName>
        <fullName evidence="9">Protein CBR-MIG-21</fullName>
    </recommendedName>
</protein>
<dbReference type="PANTHER" id="PTHR22906">
    <property type="entry name" value="PROPERDIN"/>
    <property type="match status" value="1"/>
</dbReference>
<reference evidence="5 7" key="2">
    <citation type="submission" date="2022-05" db="EMBL/GenBank/DDBJ databases">
        <title>Chromosome-level reference genomes for two strains of Caenorhabditis briggsae: an improved platform for comparative genomics.</title>
        <authorList>
            <person name="Stevens L."/>
            <person name="Andersen E.C."/>
        </authorList>
    </citation>
    <scope>NUCLEOTIDE SEQUENCE [LARGE SCALE GENOMIC DNA]</scope>
    <source>
        <strain evidence="5">QX1410_ONT</strain>
        <tissue evidence="5">Whole-organism</tissue>
    </source>
</reference>
<dbReference type="GO" id="GO:0030334">
    <property type="term" value="P:regulation of cell migration"/>
    <property type="evidence" value="ECO:0007669"/>
    <property type="project" value="EnsemblMetazoa"/>
</dbReference>
<dbReference type="GO" id="GO:0035545">
    <property type="term" value="P:determination of left/right asymmetry in nervous system"/>
    <property type="evidence" value="ECO:0007669"/>
    <property type="project" value="EnsemblMetazoa"/>
</dbReference>
<evidence type="ECO:0000256" key="1">
    <source>
        <dbReference type="ARBA" id="ARBA00022737"/>
    </source>
</evidence>
<proteinExistence type="predicted"/>
<dbReference type="OMA" id="KIWNCIR"/>
<keyword evidence="8" id="KW-1185">Reference proteome</keyword>
<accession>A0AAE9IPI2</accession>
<dbReference type="SMART" id="SM00209">
    <property type="entry name" value="TSP1"/>
    <property type="match status" value="2"/>
</dbReference>
<evidence type="ECO:0000256" key="3">
    <source>
        <dbReference type="SAM" id="Phobius"/>
    </source>
</evidence>
<dbReference type="KEGG" id="cbr:CBG_09059"/>
<feature type="signal peptide" evidence="4">
    <location>
        <begin position="1"/>
        <end position="16"/>
    </location>
</feature>
<dbReference type="Gene3D" id="2.20.100.10">
    <property type="entry name" value="Thrombospondin type-1 (TSP1) repeat"/>
    <property type="match status" value="2"/>
</dbReference>
<evidence type="ECO:0000256" key="4">
    <source>
        <dbReference type="SAM" id="SignalP"/>
    </source>
</evidence>
<evidence type="ECO:0000313" key="5">
    <source>
        <dbReference type="EMBL" id="ULT99506.1"/>
    </source>
</evidence>
<dbReference type="PRINTS" id="PR01705">
    <property type="entry name" value="TSP1REPEAT"/>
</dbReference>
<evidence type="ECO:0000313" key="7">
    <source>
        <dbReference type="Proteomes" id="UP000827892"/>
    </source>
</evidence>
<dbReference type="EMBL" id="CP092622">
    <property type="protein sequence ID" value="UMM22183.1"/>
    <property type="molecule type" value="Genomic_DNA"/>
</dbReference>
<dbReference type="GO" id="GO:0060828">
    <property type="term" value="P:regulation of canonical Wnt signaling pathway"/>
    <property type="evidence" value="ECO:0007669"/>
    <property type="project" value="EnsemblMetazoa"/>
</dbReference>
<dbReference type="EMBL" id="CP090893">
    <property type="protein sequence ID" value="ULT99506.1"/>
    <property type="molecule type" value="Genomic_DNA"/>
</dbReference>
<reference evidence="6 8" key="1">
    <citation type="submission" date="2022-04" db="EMBL/GenBank/DDBJ databases">
        <title>Chromosome-level reference genomes for two strains of Caenorhabditis briggsae: an improved platform for comparative genomics.</title>
        <authorList>
            <person name="Stevens L."/>
            <person name="Andersen E."/>
        </authorList>
    </citation>
    <scope>NUCLEOTIDE SEQUENCE [LARGE SCALE GENOMIC DNA]</scope>
    <source>
        <strain evidence="6">VX34</strain>
        <tissue evidence="6">Whole-organism</tissue>
    </source>
</reference>
<dbReference type="SUPFAM" id="SSF82895">
    <property type="entry name" value="TSP-1 type 1 repeat"/>
    <property type="match status" value="2"/>
</dbReference>
<dbReference type="Proteomes" id="UP000827892">
    <property type="component" value="Chromosome III"/>
</dbReference>
<evidence type="ECO:0008006" key="9">
    <source>
        <dbReference type="Google" id="ProtNLM"/>
    </source>
</evidence>
<keyword evidence="3" id="KW-0812">Transmembrane</keyword>
<keyword evidence="1" id="KW-0677">Repeat</keyword>
<keyword evidence="4" id="KW-0732">Signal</keyword>
<dbReference type="PANTHER" id="PTHR22906:SF42">
    <property type="entry name" value="ABNORMAL CELL MIGRATION PROTEIN 21"/>
    <property type="match status" value="1"/>
</dbReference>
<dbReference type="InterPro" id="IPR052065">
    <property type="entry name" value="Compl_asym_regulator"/>
</dbReference>
<dbReference type="InterPro" id="IPR036383">
    <property type="entry name" value="TSP1_rpt_sf"/>
</dbReference>
<name>A0AAE9IPI2_CAEBR</name>
<dbReference type="InterPro" id="IPR000884">
    <property type="entry name" value="TSP1_rpt"/>
</dbReference>